<evidence type="ECO:0000313" key="2">
    <source>
        <dbReference type="EMBL" id="KXG20726.1"/>
    </source>
</evidence>
<organism evidence="2 3">
    <name type="scientific">Sorghum bicolor</name>
    <name type="common">Sorghum</name>
    <name type="synonym">Sorghum vulgare</name>
    <dbReference type="NCBI Taxonomy" id="4558"/>
    <lineage>
        <taxon>Eukaryota</taxon>
        <taxon>Viridiplantae</taxon>
        <taxon>Streptophyta</taxon>
        <taxon>Embryophyta</taxon>
        <taxon>Tracheophyta</taxon>
        <taxon>Spermatophyta</taxon>
        <taxon>Magnoliopsida</taxon>
        <taxon>Liliopsida</taxon>
        <taxon>Poales</taxon>
        <taxon>Poaceae</taxon>
        <taxon>PACMAD clade</taxon>
        <taxon>Panicoideae</taxon>
        <taxon>Andropogonodae</taxon>
        <taxon>Andropogoneae</taxon>
        <taxon>Sorghinae</taxon>
        <taxon>Sorghum</taxon>
    </lineage>
</organism>
<dbReference type="AlphaFoldDB" id="A0A194YM97"/>
<proteinExistence type="predicted"/>
<gene>
    <name evidence="2" type="ORF">SORBI_3010G243800</name>
</gene>
<dbReference type="Proteomes" id="UP000000768">
    <property type="component" value="Chromosome 10"/>
</dbReference>
<dbReference type="Gramene" id="KXG20726">
    <property type="protein sequence ID" value="KXG20726"/>
    <property type="gene ID" value="SORBI_3010G243800"/>
</dbReference>
<reference evidence="3" key="2">
    <citation type="journal article" date="2018" name="Plant J.">
        <title>The Sorghum bicolor reference genome: improved assembly, gene annotations, a transcriptome atlas, and signatures of genome organization.</title>
        <authorList>
            <person name="McCormick R.F."/>
            <person name="Truong S.K."/>
            <person name="Sreedasyam A."/>
            <person name="Jenkins J."/>
            <person name="Shu S."/>
            <person name="Sims D."/>
            <person name="Kennedy M."/>
            <person name="Amirebrahimi M."/>
            <person name="Weers B.D."/>
            <person name="McKinley B."/>
            <person name="Mattison A."/>
            <person name="Morishige D.T."/>
            <person name="Grimwood J."/>
            <person name="Schmutz J."/>
            <person name="Mullet J.E."/>
        </authorList>
    </citation>
    <scope>NUCLEOTIDE SEQUENCE [LARGE SCALE GENOMIC DNA]</scope>
    <source>
        <strain evidence="3">cv. BTx623</strain>
    </source>
</reference>
<evidence type="ECO:0000256" key="1">
    <source>
        <dbReference type="SAM" id="Coils"/>
    </source>
</evidence>
<dbReference type="InParanoid" id="A0A194YM97"/>
<sequence length="223" mass="24502">MRARAQDVISIGGSSEITPPAPHTMCASDALQLWEARVKASEQAAMIGKLNQELHLVKAWNTQWQKELRAAGAKHAAETAKLIAHLRAAKDRNNHLNEELVRLEKEYVAERDQLMGQLRTASVQVARLQAASVEVAQLKEEHAVKSAQLKEELAAAVKQLKEELADDAEQLKHEGYTMGASDMRDLALAMCKGVISPDELKVELLLDHSHLIQGASPVAVEDQ</sequence>
<feature type="coiled-coil region" evidence="1">
    <location>
        <begin position="139"/>
        <end position="174"/>
    </location>
</feature>
<keyword evidence="1" id="KW-0175">Coiled coil</keyword>
<feature type="coiled-coil region" evidence="1">
    <location>
        <begin position="86"/>
        <end position="113"/>
    </location>
</feature>
<evidence type="ECO:0000313" key="3">
    <source>
        <dbReference type="Proteomes" id="UP000000768"/>
    </source>
</evidence>
<accession>A0A194YM97</accession>
<name>A0A194YM97_SORBI</name>
<protein>
    <submittedName>
        <fullName evidence="2">Uncharacterized protein</fullName>
    </submittedName>
</protein>
<dbReference type="EMBL" id="CM000769">
    <property type="protein sequence ID" value="KXG20726.1"/>
    <property type="molecule type" value="Genomic_DNA"/>
</dbReference>
<keyword evidence="3" id="KW-1185">Reference proteome</keyword>
<reference evidence="2 3" key="1">
    <citation type="journal article" date="2009" name="Nature">
        <title>The Sorghum bicolor genome and the diversification of grasses.</title>
        <authorList>
            <person name="Paterson A.H."/>
            <person name="Bowers J.E."/>
            <person name="Bruggmann R."/>
            <person name="Dubchak I."/>
            <person name="Grimwood J."/>
            <person name="Gundlach H."/>
            <person name="Haberer G."/>
            <person name="Hellsten U."/>
            <person name="Mitros T."/>
            <person name="Poliakov A."/>
            <person name="Schmutz J."/>
            <person name="Spannagl M."/>
            <person name="Tang H."/>
            <person name="Wang X."/>
            <person name="Wicker T."/>
            <person name="Bharti A.K."/>
            <person name="Chapman J."/>
            <person name="Feltus F.A."/>
            <person name="Gowik U."/>
            <person name="Grigoriev I.V."/>
            <person name="Lyons E."/>
            <person name="Maher C.A."/>
            <person name="Martis M."/>
            <person name="Narechania A."/>
            <person name="Otillar R.P."/>
            <person name="Penning B.W."/>
            <person name="Salamov A.A."/>
            <person name="Wang Y."/>
            <person name="Zhang L."/>
            <person name="Carpita N.C."/>
            <person name="Freeling M."/>
            <person name="Gingle A.R."/>
            <person name="Hash C.T."/>
            <person name="Keller B."/>
            <person name="Klein P."/>
            <person name="Kresovich S."/>
            <person name="McCann M.C."/>
            <person name="Ming R."/>
            <person name="Peterson D.G."/>
            <person name="Mehboob-ur-Rahman"/>
            <person name="Ware D."/>
            <person name="Westhoff P."/>
            <person name="Mayer K.F."/>
            <person name="Messing J."/>
            <person name="Rokhsar D.S."/>
        </authorList>
    </citation>
    <scope>NUCLEOTIDE SEQUENCE [LARGE SCALE GENOMIC DNA]</scope>
    <source>
        <strain evidence="3">cv. BTx623</strain>
    </source>
</reference>
<dbReference type="eggNOG" id="ENOG502S94V">
    <property type="taxonomic scope" value="Eukaryota"/>
</dbReference>